<reference evidence="4 5" key="1">
    <citation type="journal article" date="2020" name="IScience">
        <title>Genome Sequencing of the Endangered Kingdonia uniflora (Circaeasteraceae, Ranunculales) Reveals Potential Mechanisms of Evolutionary Specialization.</title>
        <authorList>
            <person name="Sun Y."/>
            <person name="Deng T."/>
            <person name="Zhang A."/>
            <person name="Moore M.J."/>
            <person name="Landis J.B."/>
            <person name="Lin N."/>
            <person name="Zhang H."/>
            <person name="Zhang X."/>
            <person name="Huang J."/>
            <person name="Zhang X."/>
            <person name="Sun H."/>
            <person name="Wang H."/>
        </authorList>
    </citation>
    <scope>NUCLEOTIDE SEQUENCE [LARGE SCALE GENOMIC DNA]</scope>
    <source>
        <strain evidence="4">TB1705</strain>
        <tissue evidence="4">Leaf</tissue>
    </source>
</reference>
<comment type="caution">
    <text evidence="4">The sequence shown here is derived from an EMBL/GenBank/DDBJ whole genome shotgun (WGS) entry which is preliminary data.</text>
</comment>
<evidence type="ECO:0000313" key="5">
    <source>
        <dbReference type="Proteomes" id="UP000541444"/>
    </source>
</evidence>
<evidence type="ECO:0000256" key="1">
    <source>
        <dbReference type="ARBA" id="ARBA00005701"/>
    </source>
</evidence>
<keyword evidence="5" id="KW-1185">Reference proteome</keyword>
<name>A0A7J7L5K5_9MAGN</name>
<dbReference type="AlphaFoldDB" id="A0A7J7L5K5"/>
<accession>A0A7J7L5K5</accession>
<dbReference type="Proteomes" id="UP000541444">
    <property type="component" value="Unassembled WGS sequence"/>
</dbReference>
<comment type="similarity">
    <text evidence="1">Belongs to the SDHAF4 family.</text>
</comment>
<dbReference type="PANTHER" id="PTHR28524">
    <property type="entry name" value="SUCCINATE DEHYDROGENASE ASSEMBLY FACTOR 4, MITOCHONDRIAL"/>
    <property type="match status" value="1"/>
</dbReference>
<evidence type="ECO:0000256" key="3">
    <source>
        <dbReference type="SAM" id="MobiDB-lite"/>
    </source>
</evidence>
<dbReference type="Pfam" id="PF07896">
    <property type="entry name" value="DUF1674"/>
    <property type="match status" value="1"/>
</dbReference>
<feature type="region of interest" description="Disordered" evidence="3">
    <location>
        <begin position="1"/>
        <end position="67"/>
    </location>
</feature>
<evidence type="ECO:0000256" key="2">
    <source>
        <dbReference type="ARBA" id="ARBA00022170"/>
    </source>
</evidence>
<organism evidence="4 5">
    <name type="scientific">Kingdonia uniflora</name>
    <dbReference type="NCBI Taxonomy" id="39325"/>
    <lineage>
        <taxon>Eukaryota</taxon>
        <taxon>Viridiplantae</taxon>
        <taxon>Streptophyta</taxon>
        <taxon>Embryophyta</taxon>
        <taxon>Tracheophyta</taxon>
        <taxon>Spermatophyta</taxon>
        <taxon>Magnoliopsida</taxon>
        <taxon>Ranunculales</taxon>
        <taxon>Circaeasteraceae</taxon>
        <taxon>Kingdonia</taxon>
    </lineage>
</organism>
<dbReference type="GO" id="GO:0034553">
    <property type="term" value="P:mitochondrial respiratory chain complex II assembly"/>
    <property type="evidence" value="ECO:0007669"/>
    <property type="project" value="TreeGrafter"/>
</dbReference>
<gene>
    <name evidence="4" type="ORF">GIB67_041789</name>
</gene>
<evidence type="ECO:0000313" key="4">
    <source>
        <dbReference type="EMBL" id="KAF6137916.1"/>
    </source>
</evidence>
<dbReference type="OrthoDB" id="201362at2759"/>
<proteinExistence type="inferred from homology"/>
<feature type="compositionally biased region" description="Basic residues" evidence="3">
    <location>
        <begin position="1"/>
        <end position="13"/>
    </location>
</feature>
<sequence>MRTNPKHALKKRLLSSIPGTEETVENPCETAGTGKDEEEESDDDGFVNKTTGEMGGPKGPEPSKCGDWERSGRCSDFLLHYGYVFNSSKYLSNAFLGF</sequence>
<feature type="compositionally biased region" description="Acidic residues" evidence="3">
    <location>
        <begin position="36"/>
        <end position="45"/>
    </location>
</feature>
<protein>
    <recommendedName>
        <fullName evidence="2">Succinate dehydrogenase assembly factor 4, mitochondrial</fullName>
    </recommendedName>
</protein>
<dbReference type="GO" id="GO:0005739">
    <property type="term" value="C:mitochondrion"/>
    <property type="evidence" value="ECO:0007669"/>
    <property type="project" value="TreeGrafter"/>
</dbReference>
<dbReference type="InterPro" id="IPR012875">
    <property type="entry name" value="SDHF4"/>
</dbReference>
<dbReference type="PANTHER" id="PTHR28524:SF3">
    <property type="entry name" value="SUCCINATE DEHYDROGENASE ASSEMBLY FACTOR 4, MITOCHONDRIAL"/>
    <property type="match status" value="1"/>
</dbReference>
<dbReference type="EMBL" id="JACGCM010002618">
    <property type="protein sequence ID" value="KAF6137916.1"/>
    <property type="molecule type" value="Genomic_DNA"/>
</dbReference>